<comment type="caution">
    <text evidence="1">The sequence shown here is derived from an EMBL/GenBank/DDBJ whole genome shotgun (WGS) entry which is preliminary data.</text>
</comment>
<evidence type="ECO:0000313" key="2">
    <source>
        <dbReference type="Proteomes" id="UP001054945"/>
    </source>
</evidence>
<proteinExistence type="predicted"/>
<dbReference type="Proteomes" id="UP001054945">
    <property type="component" value="Unassembled WGS sequence"/>
</dbReference>
<gene>
    <name evidence="1" type="ORF">CEXT_227251</name>
</gene>
<dbReference type="EMBL" id="BPLR01020687">
    <property type="protein sequence ID" value="GIX81566.1"/>
    <property type="molecule type" value="Genomic_DNA"/>
</dbReference>
<protein>
    <submittedName>
        <fullName evidence="1">Uncharacterized protein</fullName>
    </submittedName>
</protein>
<sequence length="97" mass="11074">MLIHPSLPPLSFPREHRQDAGIHLPRIKLFCAHFWNTPFPLLRPWGGCWVGPLFTSGSTTLQREMSHHSLSSSWRDTISRASVFLCHPLLPPPLIGW</sequence>
<organism evidence="1 2">
    <name type="scientific">Caerostris extrusa</name>
    <name type="common">Bark spider</name>
    <name type="synonym">Caerostris bankana</name>
    <dbReference type="NCBI Taxonomy" id="172846"/>
    <lineage>
        <taxon>Eukaryota</taxon>
        <taxon>Metazoa</taxon>
        <taxon>Ecdysozoa</taxon>
        <taxon>Arthropoda</taxon>
        <taxon>Chelicerata</taxon>
        <taxon>Arachnida</taxon>
        <taxon>Araneae</taxon>
        <taxon>Araneomorphae</taxon>
        <taxon>Entelegynae</taxon>
        <taxon>Araneoidea</taxon>
        <taxon>Araneidae</taxon>
        <taxon>Caerostris</taxon>
    </lineage>
</organism>
<reference evidence="1 2" key="1">
    <citation type="submission" date="2021-06" db="EMBL/GenBank/DDBJ databases">
        <title>Caerostris extrusa draft genome.</title>
        <authorList>
            <person name="Kono N."/>
            <person name="Arakawa K."/>
        </authorList>
    </citation>
    <scope>NUCLEOTIDE SEQUENCE [LARGE SCALE GENOMIC DNA]</scope>
</reference>
<accession>A0AAV4ND07</accession>
<name>A0AAV4ND07_CAEEX</name>
<keyword evidence="2" id="KW-1185">Reference proteome</keyword>
<evidence type="ECO:0000313" key="1">
    <source>
        <dbReference type="EMBL" id="GIX81566.1"/>
    </source>
</evidence>
<dbReference type="AlphaFoldDB" id="A0AAV4ND07"/>